<protein>
    <submittedName>
        <fullName evidence="2">Uncharacterized protein</fullName>
    </submittedName>
</protein>
<evidence type="ECO:0000313" key="2">
    <source>
        <dbReference type="EMBL" id="SIT09589.1"/>
    </source>
</evidence>
<keyword evidence="3" id="KW-1185">Reference proteome</keyword>
<dbReference type="Proteomes" id="UP000186917">
    <property type="component" value="Unassembled WGS sequence"/>
</dbReference>
<feature type="chain" id="PRO_5012771905" evidence="1">
    <location>
        <begin position="21"/>
        <end position="188"/>
    </location>
</feature>
<gene>
    <name evidence="2" type="ORF">SAMN05421788_103455</name>
</gene>
<evidence type="ECO:0000256" key="1">
    <source>
        <dbReference type="SAM" id="SignalP"/>
    </source>
</evidence>
<evidence type="ECO:0000313" key="3">
    <source>
        <dbReference type="Proteomes" id="UP000186917"/>
    </source>
</evidence>
<dbReference type="EMBL" id="FTOR01000003">
    <property type="protein sequence ID" value="SIT09589.1"/>
    <property type="molecule type" value="Genomic_DNA"/>
</dbReference>
<proteinExistence type="predicted"/>
<sequence length="188" mass="21334">MKNRVTLALVLCVFTTLVQAQFYKSVLPSPGFTNALEKIVLDFRLDYKTIQGEQISRESEVESYLSGVALPGAKGCTISRFHSKQDTTASWQAVMYEGDSYADAVKEYKNVVRLVKKSQMRWIDRSVVHFVGEMEEPSEEVGFAVTILGLDVADKRYTHFVAEIELSGSEAEWSVRVNLHKKRDDRDM</sequence>
<organism evidence="2 3">
    <name type="scientific">Filimonas lacunae</name>
    <dbReference type="NCBI Taxonomy" id="477680"/>
    <lineage>
        <taxon>Bacteria</taxon>
        <taxon>Pseudomonadati</taxon>
        <taxon>Bacteroidota</taxon>
        <taxon>Chitinophagia</taxon>
        <taxon>Chitinophagales</taxon>
        <taxon>Chitinophagaceae</taxon>
        <taxon>Filimonas</taxon>
    </lineage>
</organism>
<accession>A0A1N7PGY1</accession>
<reference evidence="3" key="1">
    <citation type="submission" date="2017-01" db="EMBL/GenBank/DDBJ databases">
        <authorList>
            <person name="Varghese N."/>
            <person name="Submissions S."/>
        </authorList>
    </citation>
    <scope>NUCLEOTIDE SEQUENCE [LARGE SCALE GENOMIC DNA]</scope>
    <source>
        <strain evidence="3">DSM 21054</strain>
    </source>
</reference>
<feature type="signal peptide" evidence="1">
    <location>
        <begin position="1"/>
        <end position="20"/>
    </location>
</feature>
<name>A0A1N7PGY1_9BACT</name>
<keyword evidence="1" id="KW-0732">Signal</keyword>
<dbReference type="OrthoDB" id="665691at2"/>
<dbReference type="RefSeq" id="WP_076379264.1">
    <property type="nucleotide sequence ID" value="NZ_AP017422.1"/>
</dbReference>
<dbReference type="AlphaFoldDB" id="A0A1N7PGY1"/>